<dbReference type="InterPro" id="IPR050951">
    <property type="entry name" value="Retrovirus_Pol_polyprotein"/>
</dbReference>
<dbReference type="GeneID" id="132803182"/>
<evidence type="ECO:0000256" key="4">
    <source>
        <dbReference type="ARBA" id="ARBA00022759"/>
    </source>
</evidence>
<dbReference type="InterPro" id="IPR000477">
    <property type="entry name" value="RT_dom"/>
</dbReference>
<protein>
    <submittedName>
        <fullName evidence="9">Uncharacterized protein LOC132803182</fullName>
    </submittedName>
</protein>
<keyword evidence="1" id="KW-0808">Transferase</keyword>
<accession>A0ABM4A3X5</accession>
<dbReference type="InterPro" id="IPR043128">
    <property type="entry name" value="Rev_trsase/Diguanyl_cyclase"/>
</dbReference>
<evidence type="ECO:0000256" key="2">
    <source>
        <dbReference type="ARBA" id="ARBA00022695"/>
    </source>
</evidence>
<proteinExistence type="predicted"/>
<dbReference type="CDD" id="cd01647">
    <property type="entry name" value="RT_LTR"/>
    <property type="match status" value="1"/>
</dbReference>
<dbReference type="PANTHER" id="PTHR37984:SF5">
    <property type="entry name" value="PROTEIN NYNRIN-LIKE"/>
    <property type="match status" value="1"/>
</dbReference>
<evidence type="ECO:0000256" key="1">
    <source>
        <dbReference type="ARBA" id="ARBA00022679"/>
    </source>
</evidence>
<reference evidence="9" key="1">
    <citation type="submission" date="2025-08" db="UniProtKB">
        <authorList>
            <consortium name="RefSeq"/>
        </authorList>
    </citation>
    <scope>IDENTIFICATION</scope>
    <source>
        <tissue evidence="9">Seedling</tissue>
    </source>
</reference>
<keyword evidence="8" id="KW-1185">Reference proteome</keyword>
<keyword evidence="4" id="KW-0378">Hydrolase</keyword>
<evidence type="ECO:0000259" key="6">
    <source>
        <dbReference type="Pfam" id="PF00078"/>
    </source>
</evidence>
<gene>
    <name evidence="9" type="primary">LOC132803182</name>
</gene>
<feature type="domain" description="Reverse transcriptase/retrotransposon-derived protein RNase H-like" evidence="7">
    <location>
        <begin position="475"/>
        <end position="569"/>
    </location>
</feature>
<dbReference type="Pfam" id="PF00078">
    <property type="entry name" value="RVT_1"/>
    <property type="match status" value="1"/>
</dbReference>
<dbReference type="InterPro" id="IPR021109">
    <property type="entry name" value="Peptidase_aspartic_dom_sf"/>
</dbReference>
<dbReference type="InterPro" id="IPR043502">
    <property type="entry name" value="DNA/RNA_pol_sf"/>
</dbReference>
<dbReference type="Gene3D" id="3.30.70.270">
    <property type="match status" value="2"/>
</dbReference>
<dbReference type="SUPFAM" id="SSF56672">
    <property type="entry name" value="DNA/RNA polymerases"/>
    <property type="match status" value="1"/>
</dbReference>
<evidence type="ECO:0000256" key="5">
    <source>
        <dbReference type="ARBA" id="ARBA00023268"/>
    </source>
</evidence>
<dbReference type="Pfam" id="PF08284">
    <property type="entry name" value="RVP_2"/>
    <property type="match status" value="1"/>
</dbReference>
<keyword evidence="3" id="KW-0540">Nuclease</keyword>
<evidence type="ECO:0000256" key="3">
    <source>
        <dbReference type="ARBA" id="ARBA00022722"/>
    </source>
</evidence>
<dbReference type="PANTHER" id="PTHR37984">
    <property type="entry name" value="PROTEIN CBG26694"/>
    <property type="match status" value="1"/>
</dbReference>
<evidence type="ECO:0000313" key="8">
    <source>
        <dbReference type="Proteomes" id="UP001652623"/>
    </source>
</evidence>
<dbReference type="SUPFAM" id="SSF50630">
    <property type="entry name" value="Acid proteases"/>
    <property type="match status" value="1"/>
</dbReference>
<feature type="domain" description="Reverse transcriptase" evidence="6">
    <location>
        <begin position="276"/>
        <end position="370"/>
    </location>
</feature>
<dbReference type="Proteomes" id="UP001652623">
    <property type="component" value="Chromosome 3"/>
</dbReference>
<evidence type="ECO:0000259" key="7">
    <source>
        <dbReference type="Pfam" id="PF17919"/>
    </source>
</evidence>
<dbReference type="Gene3D" id="3.10.10.10">
    <property type="entry name" value="HIV Type 1 Reverse Transcriptase, subunit A, domain 1"/>
    <property type="match status" value="1"/>
</dbReference>
<keyword evidence="4" id="KW-0255">Endonuclease</keyword>
<dbReference type="Gene3D" id="2.40.70.10">
    <property type="entry name" value="Acid Proteases"/>
    <property type="match status" value="1"/>
</dbReference>
<dbReference type="RefSeq" id="XP_060671438.1">
    <property type="nucleotide sequence ID" value="XM_060815455.1"/>
</dbReference>
<dbReference type="InterPro" id="IPR041577">
    <property type="entry name" value="RT_RNaseH_2"/>
</dbReference>
<name>A0ABM4A3X5_ZIZJJ</name>
<organism evidence="8 9">
    <name type="scientific">Ziziphus jujuba</name>
    <name type="common">Chinese jujube</name>
    <name type="synonym">Ziziphus sativa</name>
    <dbReference type="NCBI Taxonomy" id="326968"/>
    <lineage>
        <taxon>Eukaryota</taxon>
        <taxon>Viridiplantae</taxon>
        <taxon>Streptophyta</taxon>
        <taxon>Embryophyta</taxon>
        <taxon>Tracheophyta</taxon>
        <taxon>Spermatophyta</taxon>
        <taxon>Magnoliopsida</taxon>
        <taxon>eudicotyledons</taxon>
        <taxon>Gunneridae</taxon>
        <taxon>Pentapetalae</taxon>
        <taxon>rosids</taxon>
        <taxon>fabids</taxon>
        <taxon>Rosales</taxon>
        <taxon>Rhamnaceae</taxon>
        <taxon>Paliureae</taxon>
        <taxon>Ziziphus</taxon>
    </lineage>
</organism>
<dbReference type="CDD" id="cd00303">
    <property type="entry name" value="retropepsin_like"/>
    <property type="match status" value="1"/>
</dbReference>
<sequence>MHDGEGEEMITEISDIENSLPKISLHAITGATHPQTFRVKSKIQNIEVTTLIDGGSTHNFMDQTLVKRLGLSMDQGNKLPVMVANGDRIECVGKCMGLTLTVQNCPVQSDFYVLPVAACPIILGVQWLETLGPIETDYRQLTMKFKLDDRPYQLQGIQRASISALEVSDLCGVEQVACFLLTTEVDTFCEHESSLEELERLLEEFQRVFDTPSGLPPPRAHDHTIPLLPNQPPVSVQPYRYPYYQKSEIEAIVKEFLDAGIIRPSNNPFSSPVLLVKKSDGSWRFCVDFWALNKITIKDKYPIPVINELLDELHGSKFFTKLDLRSGYHQIRIKEADIGKTAFRTHEGHYEFVIMPFGLTNAPATFQVYSQSWNDHVIHLRTVLDILPTNRFFAKKSKCHFGVQQVDYLGHIINSDGVSLDPAKIEAVISWPRPTTTKGVRDFLGLAGYYRKFISGFGGIAAPLNKLLSKTGFHWDSKAEEAFTRLKTMLTTPPVLRLPDFIQPFIVESDACSEGIGVILLQKDKLVAYYSAALKGAPLSWSTYEKEMLAIVKAIQKWRPYLLGKPFLVERITEA</sequence>
<dbReference type="Pfam" id="PF17919">
    <property type="entry name" value="RT_RNaseH_2"/>
    <property type="match status" value="1"/>
</dbReference>
<keyword evidence="5" id="KW-0511">Multifunctional enzyme</keyword>
<evidence type="ECO:0000313" key="9">
    <source>
        <dbReference type="RefSeq" id="XP_060671438.1"/>
    </source>
</evidence>
<keyword evidence="2" id="KW-0548">Nucleotidyltransferase</keyword>